<feature type="transmembrane region" description="Helical" evidence="1">
    <location>
        <begin position="15"/>
        <end position="34"/>
    </location>
</feature>
<keyword evidence="1" id="KW-0472">Membrane</keyword>
<evidence type="ECO:0000313" key="2">
    <source>
        <dbReference type="EMBL" id="BCZ84608.1"/>
    </source>
</evidence>
<keyword evidence="1" id="KW-1133">Transmembrane helix</keyword>
<feature type="transmembrane region" description="Helical" evidence="1">
    <location>
        <begin position="46"/>
        <end position="65"/>
    </location>
</feature>
<keyword evidence="1" id="KW-0812">Transmembrane</keyword>
<evidence type="ECO:0000313" key="3">
    <source>
        <dbReference type="Proteomes" id="UP001319874"/>
    </source>
</evidence>
<accession>A0ABN6JUV2</accession>
<dbReference type="EMBL" id="AP024958">
    <property type="protein sequence ID" value="BCZ84608.1"/>
    <property type="molecule type" value="Genomic_DNA"/>
</dbReference>
<reference evidence="2 3" key="1">
    <citation type="journal article" date="2022" name="Front. Microbiol.">
        <title>Identification and characterization of a novel class of self-sufficient cytochrome P450 hydroxylase involved in cyclohexanecarboxylate degradation in Paraburkholderia terrae strain KU-64.</title>
        <authorList>
            <person name="Yamamoto T."/>
            <person name="Hasegawa Y."/>
            <person name="Iwaki H."/>
        </authorList>
    </citation>
    <scope>NUCLEOTIDE SEQUENCE [LARGE SCALE GENOMIC DNA]</scope>
    <source>
        <strain evidence="2 3">KU-64</strain>
    </source>
</reference>
<name>A0ABN6JUV2_9BURK</name>
<protein>
    <submittedName>
        <fullName evidence="2">Uncharacterized protein</fullName>
    </submittedName>
</protein>
<organism evidence="2 3">
    <name type="scientific">Paraburkholderia terrae</name>
    <dbReference type="NCBI Taxonomy" id="311230"/>
    <lineage>
        <taxon>Bacteria</taxon>
        <taxon>Pseudomonadati</taxon>
        <taxon>Pseudomonadota</taxon>
        <taxon>Betaproteobacteria</taxon>
        <taxon>Burkholderiales</taxon>
        <taxon>Burkholderiaceae</taxon>
        <taxon>Paraburkholderia</taxon>
    </lineage>
</organism>
<evidence type="ECO:0000256" key="1">
    <source>
        <dbReference type="SAM" id="Phobius"/>
    </source>
</evidence>
<sequence>MKFSHRLDSHNPGPVWGLVFGLFVTLAGVGLWCVEKLSLTAGRFDEPLAVAAVLVGVFTAIYAGHELRHR</sequence>
<keyword evidence="3" id="KW-1185">Reference proteome</keyword>
<proteinExistence type="predicted"/>
<dbReference type="Proteomes" id="UP001319874">
    <property type="component" value="Chromosome 4"/>
</dbReference>
<gene>
    <name evidence="2" type="ORF">PTKU64_82830</name>
</gene>